<evidence type="ECO:0000313" key="4">
    <source>
        <dbReference type="EMBL" id="KAI6778116.1"/>
    </source>
</evidence>
<organism evidence="4 5">
    <name type="scientific">Emericellopsis cladophorae</name>
    <dbReference type="NCBI Taxonomy" id="2686198"/>
    <lineage>
        <taxon>Eukaryota</taxon>
        <taxon>Fungi</taxon>
        <taxon>Dikarya</taxon>
        <taxon>Ascomycota</taxon>
        <taxon>Pezizomycotina</taxon>
        <taxon>Sordariomycetes</taxon>
        <taxon>Hypocreomycetidae</taxon>
        <taxon>Hypocreales</taxon>
        <taxon>Bionectriaceae</taxon>
        <taxon>Emericellopsis</taxon>
    </lineage>
</organism>
<keyword evidence="1" id="KW-0521">NADP</keyword>
<keyword evidence="2" id="KW-0560">Oxidoreductase</keyword>
<accession>A0A9Q0BAY7</accession>
<dbReference type="RefSeq" id="XP_051358972.1">
    <property type="nucleotide sequence ID" value="XM_051510067.1"/>
</dbReference>
<comment type="caution">
    <text evidence="4">The sequence shown here is derived from an EMBL/GenBank/DDBJ whole genome shotgun (WGS) entry which is preliminary data.</text>
</comment>
<dbReference type="InterPro" id="IPR008030">
    <property type="entry name" value="NmrA-like"/>
</dbReference>
<dbReference type="GO" id="GO:0005975">
    <property type="term" value="P:carbohydrate metabolic process"/>
    <property type="evidence" value="ECO:0007669"/>
    <property type="project" value="InterPro"/>
</dbReference>
<dbReference type="InterPro" id="IPR008928">
    <property type="entry name" value="6-hairpin_glycosidase_sf"/>
</dbReference>
<evidence type="ECO:0000256" key="2">
    <source>
        <dbReference type="ARBA" id="ARBA00023002"/>
    </source>
</evidence>
<dbReference type="EMBL" id="JAGIXG020000081">
    <property type="protein sequence ID" value="KAI6778116.1"/>
    <property type="molecule type" value="Genomic_DNA"/>
</dbReference>
<dbReference type="InterPro" id="IPR051609">
    <property type="entry name" value="NmrA/Isoflavone_reductase-like"/>
</dbReference>
<reference evidence="4" key="2">
    <citation type="submission" date="2022-07" db="EMBL/GenBank/DDBJ databases">
        <authorList>
            <person name="Goncalves M.F.M."/>
            <person name="Hilario S."/>
            <person name="Van De Peer Y."/>
            <person name="Esteves A.C."/>
            <person name="Alves A."/>
        </authorList>
    </citation>
    <scope>NUCLEOTIDE SEQUENCE</scope>
    <source>
        <strain evidence="4">MUM 19.33</strain>
    </source>
</reference>
<evidence type="ECO:0000259" key="3">
    <source>
        <dbReference type="Pfam" id="PF05368"/>
    </source>
</evidence>
<sequence length="486" mass="52774">MSAGFIAVAGASGALGKLIVQALLSRSVAVKALVRPNTDPSRTEGLAKAGATIKPVDMSNVDALTHELQGATCVISSLLGLRDAMIDAQGRLLDAAVAAQVPRFIPSDFSLDFTKTEPGSNRNLDLHREFHAKLEASGIAWTSILNGCFMEVLVGDSPMVNHETRKVTYVGQPTQALDFTPMVDVAAYTAAVATDPSPTPRCLRIASAVVSVQDIVDTETRVTGQTYAAKWMGTVGTTKLLIKAMRAFGSEDEVFPSWQGMQYMENMMSGAGKLDLLDNDRYPGLKWTRLEDFLREHSPQAEKIVSPYKIDGQDVQVITQGDFDSDAVTFAIHSSPLETRELARTSPLKGSSPIAYWRCGLNTAIQWKETLGREIPGDWTTVAEKLAPPPQVDDLYAVYLGDNATWWDDPKLNGDPRSLLMRTGFIPDTVAMEFATAVQTAGKVAGVWTEDKIRGWARPILAINSAKVGDPDSAIYHFDSLRLLDV</sequence>
<proteinExistence type="predicted"/>
<dbReference type="AlphaFoldDB" id="A0A9Q0BAY7"/>
<dbReference type="Pfam" id="PF05368">
    <property type="entry name" value="NmrA"/>
    <property type="match status" value="1"/>
</dbReference>
<keyword evidence="5" id="KW-1185">Reference proteome</keyword>
<dbReference type="OrthoDB" id="419598at2759"/>
<dbReference type="InterPro" id="IPR036291">
    <property type="entry name" value="NAD(P)-bd_dom_sf"/>
</dbReference>
<reference evidence="4" key="1">
    <citation type="journal article" date="2021" name="J Fungi (Basel)">
        <title>Genomic and Metabolomic Analyses of the Marine Fungus Emericellopsis cladophorae: Insights into Saltwater Adaptability Mechanisms and Its Biosynthetic Potential.</title>
        <authorList>
            <person name="Goncalves M.F.M."/>
            <person name="Hilario S."/>
            <person name="Van de Peer Y."/>
            <person name="Esteves A.C."/>
            <person name="Alves A."/>
        </authorList>
    </citation>
    <scope>NUCLEOTIDE SEQUENCE</scope>
    <source>
        <strain evidence="4">MUM 19.33</strain>
    </source>
</reference>
<dbReference type="Proteomes" id="UP001055219">
    <property type="component" value="Unassembled WGS sequence"/>
</dbReference>
<dbReference type="Gene3D" id="3.90.25.10">
    <property type="entry name" value="UDP-galactose 4-epimerase, domain 1"/>
    <property type="match status" value="1"/>
</dbReference>
<dbReference type="PANTHER" id="PTHR47706:SF1">
    <property type="entry name" value="CIPA-LIKE, PUTATIVE (AFU_ORTHOLOGUE AFUA_1G12460)-RELATED"/>
    <property type="match status" value="1"/>
</dbReference>
<dbReference type="Gene3D" id="3.40.50.720">
    <property type="entry name" value="NAD(P)-binding Rossmann-like Domain"/>
    <property type="match status" value="1"/>
</dbReference>
<dbReference type="PANTHER" id="PTHR47706">
    <property type="entry name" value="NMRA-LIKE FAMILY PROTEIN"/>
    <property type="match status" value="1"/>
</dbReference>
<feature type="domain" description="NmrA-like" evidence="3">
    <location>
        <begin position="5"/>
        <end position="229"/>
    </location>
</feature>
<dbReference type="GO" id="GO:0016491">
    <property type="term" value="F:oxidoreductase activity"/>
    <property type="evidence" value="ECO:0007669"/>
    <property type="project" value="UniProtKB-KW"/>
</dbReference>
<protein>
    <recommendedName>
        <fullName evidence="3">NmrA-like domain-containing protein</fullName>
    </recommendedName>
</protein>
<evidence type="ECO:0000313" key="5">
    <source>
        <dbReference type="Proteomes" id="UP001055219"/>
    </source>
</evidence>
<dbReference type="SUPFAM" id="SSF51735">
    <property type="entry name" value="NAD(P)-binding Rossmann-fold domains"/>
    <property type="match status" value="1"/>
</dbReference>
<dbReference type="SUPFAM" id="SSF48208">
    <property type="entry name" value="Six-hairpin glycosidases"/>
    <property type="match status" value="1"/>
</dbReference>
<name>A0A9Q0BAY7_9HYPO</name>
<dbReference type="GeneID" id="75828436"/>
<gene>
    <name evidence="4" type="ORF">J7T54_001920</name>
</gene>
<evidence type="ECO:0000256" key="1">
    <source>
        <dbReference type="ARBA" id="ARBA00022857"/>
    </source>
</evidence>